<evidence type="ECO:0000313" key="2">
    <source>
        <dbReference type="EMBL" id="GLC47947.1"/>
    </source>
</evidence>
<comment type="caution">
    <text evidence="2">The sequence shown here is derived from an EMBL/GenBank/DDBJ whole genome shotgun (WGS) entry which is preliminary data.</text>
</comment>
<evidence type="ECO:0000256" key="1">
    <source>
        <dbReference type="SAM" id="MobiDB-lite"/>
    </source>
</evidence>
<dbReference type="AlphaFoldDB" id="A0A9W6BA92"/>
<keyword evidence="3" id="KW-1185">Reference proteome</keyword>
<sequence>MASDGFTITSSHRQTNNGCCANSASSCGSICSASDCLHSTGSFAMNAHCGSEDQERSQGVSAASENYWGQSVVLQHEHIGQPEPDVACQAAVFFANQNAADVGCVGCPCKSCVKTVATVMPTTDDQPSQPWRYQRPQQRGNAFQECCPRVFGGRSQVTFGEDCMATSPGIPAAAVSSDDDDDDQTTLRTLLDRAKQEFTATAAGRALRRSEPAPLHALRRSTPGGGVQAPFYQHFPTPATYRRRTAARGSTSPIPVPSPPPRPRSDSGPHRGGRVAAAAAAVAAATAPSVGEAPYSGRLDTEYDEGDVVRVEDVRRDDKMLRAVIRLYGAIRQARARRPPGRPSEPLNVVIGFEPKQWPPRDSDILVS</sequence>
<name>A0A9W6BA92_9CHLO</name>
<reference evidence="2 3" key="1">
    <citation type="journal article" date="2023" name="Commun. Biol.">
        <title>Reorganization of the ancestral sex-determining regions during the evolution of trioecy in Pleodorina starrii.</title>
        <authorList>
            <person name="Takahashi K."/>
            <person name="Suzuki S."/>
            <person name="Kawai-Toyooka H."/>
            <person name="Yamamoto K."/>
            <person name="Hamaji T."/>
            <person name="Ootsuki R."/>
            <person name="Yamaguchi H."/>
            <person name="Kawachi M."/>
            <person name="Higashiyama T."/>
            <person name="Nozaki H."/>
        </authorList>
    </citation>
    <scope>NUCLEOTIDE SEQUENCE [LARGE SCALE GENOMIC DNA]</scope>
    <source>
        <strain evidence="2 3">NIES-4479</strain>
    </source>
</reference>
<dbReference type="EMBL" id="BRXU01000001">
    <property type="protein sequence ID" value="GLC47947.1"/>
    <property type="molecule type" value="Genomic_DNA"/>
</dbReference>
<proteinExistence type="predicted"/>
<gene>
    <name evidence="2" type="primary">PLEST000471</name>
    <name evidence="2" type="ORF">PLESTB_000042700</name>
</gene>
<feature type="region of interest" description="Disordered" evidence="1">
    <location>
        <begin position="201"/>
        <end position="276"/>
    </location>
</feature>
<organism evidence="2 3">
    <name type="scientific">Pleodorina starrii</name>
    <dbReference type="NCBI Taxonomy" id="330485"/>
    <lineage>
        <taxon>Eukaryota</taxon>
        <taxon>Viridiplantae</taxon>
        <taxon>Chlorophyta</taxon>
        <taxon>core chlorophytes</taxon>
        <taxon>Chlorophyceae</taxon>
        <taxon>CS clade</taxon>
        <taxon>Chlamydomonadales</taxon>
        <taxon>Volvocaceae</taxon>
        <taxon>Pleodorina</taxon>
    </lineage>
</organism>
<protein>
    <submittedName>
        <fullName evidence="2">Uncharacterized protein</fullName>
    </submittedName>
</protein>
<accession>A0A9W6BA92</accession>
<dbReference type="Proteomes" id="UP001165080">
    <property type="component" value="Unassembled WGS sequence"/>
</dbReference>
<evidence type="ECO:0000313" key="3">
    <source>
        <dbReference type="Proteomes" id="UP001165080"/>
    </source>
</evidence>